<comment type="caution">
    <text evidence="1">The sequence shown here is derived from an EMBL/GenBank/DDBJ whole genome shotgun (WGS) entry which is preliminary data.</text>
</comment>
<dbReference type="OrthoDB" id="1264044at2"/>
<name>A0A368N1D2_9FLAO</name>
<dbReference type="RefSeq" id="WP_114303208.1">
    <property type="nucleotide sequence ID" value="NZ_QPIE01000003.1"/>
</dbReference>
<keyword evidence="2" id="KW-1185">Reference proteome</keyword>
<dbReference type="EMBL" id="QPIE01000003">
    <property type="protein sequence ID" value="RCU43355.1"/>
    <property type="molecule type" value="Genomic_DNA"/>
</dbReference>
<organism evidence="1 2">
    <name type="scientific">Chryseobacterium lacus</name>
    <dbReference type="NCBI Taxonomy" id="2058346"/>
    <lineage>
        <taxon>Bacteria</taxon>
        <taxon>Pseudomonadati</taxon>
        <taxon>Bacteroidota</taxon>
        <taxon>Flavobacteriia</taxon>
        <taxon>Flavobacteriales</taxon>
        <taxon>Weeksellaceae</taxon>
        <taxon>Chryseobacterium group</taxon>
        <taxon>Chryseobacterium</taxon>
    </lineage>
</organism>
<protein>
    <submittedName>
        <fullName evidence="1">Uncharacterized protein</fullName>
    </submittedName>
</protein>
<sequence>MKRIINYTGLLFLLLLILNSCRQDEMVAEAQQQSEKVSKFGIFSNKKEGSLARENDMHYQEGFRYLYSSYYELYPEEAPDFEDASKPLVDFRFASQVFYEEDSSKYVLFPIVHERRVIDIMVGHVNRDETYVEFYYAEKDDLVELIINEFAEHAGGVISGEENPPQPKETLIQEVVIIVPKAVKPVKQSLFIDTVDYAHLPPGGDCTLYGNCGGGGNSNPVMPQPQTQPSPCAKSKSISQNADRKALLEFLKGKATSATVEHAYLIPPNEPPLHLQGDYASGQIQISLNGQIDSMLHSHYQGLLSVFSVSDIFAVASLYQNGGISNVGTFTFGVVTASGTQYLLVIDNPTKFSNFASNLLNSNGGYDSNSVNMYQIIYDKYNINESNSPAMNEAAFVRFLEATNSGLKALKGTSDFNNWQVLNKNANGTVTPQNCN</sequence>
<gene>
    <name evidence="1" type="ORF">DQ356_04085</name>
</gene>
<dbReference type="Proteomes" id="UP000252172">
    <property type="component" value="Unassembled WGS sequence"/>
</dbReference>
<dbReference type="AlphaFoldDB" id="A0A368N1D2"/>
<accession>A0A368N1D2</accession>
<evidence type="ECO:0000313" key="2">
    <source>
        <dbReference type="Proteomes" id="UP000252172"/>
    </source>
</evidence>
<reference evidence="1 2" key="1">
    <citation type="submission" date="2018-07" db="EMBL/GenBank/DDBJ databases">
        <title>Chryseobacterium lacus sp. nov., isolated from lake water.</title>
        <authorList>
            <person name="Li C.-M."/>
        </authorList>
    </citation>
    <scope>NUCLEOTIDE SEQUENCE [LARGE SCALE GENOMIC DNA]</scope>
    <source>
        <strain evidence="1 2">YLOS41</strain>
    </source>
</reference>
<evidence type="ECO:0000313" key="1">
    <source>
        <dbReference type="EMBL" id="RCU43355.1"/>
    </source>
</evidence>
<proteinExistence type="predicted"/>